<dbReference type="CDD" id="cd01007">
    <property type="entry name" value="PBP2_BvgS_HisK_like"/>
    <property type="match status" value="1"/>
</dbReference>
<feature type="chain" id="PRO_5019517965" evidence="2">
    <location>
        <begin position="23"/>
        <end position="932"/>
    </location>
</feature>
<evidence type="ECO:0000256" key="1">
    <source>
        <dbReference type="SAM" id="Phobius"/>
    </source>
</evidence>
<keyword evidence="1" id="KW-0472">Membrane</keyword>
<dbReference type="PANTHER" id="PTHR46663">
    <property type="entry name" value="DIGUANYLATE CYCLASE DGCT-RELATED"/>
    <property type="match status" value="1"/>
</dbReference>
<accession>A0A431WPU9</accession>
<dbReference type="NCBIfam" id="TIGR00254">
    <property type="entry name" value="GGDEF"/>
    <property type="match status" value="1"/>
</dbReference>
<evidence type="ECO:0000313" key="4">
    <source>
        <dbReference type="EMBL" id="RTR37640.1"/>
    </source>
</evidence>
<dbReference type="PANTHER" id="PTHR46663:SF2">
    <property type="entry name" value="GGDEF DOMAIN-CONTAINING PROTEIN"/>
    <property type="match status" value="1"/>
</dbReference>
<reference evidence="4 5" key="1">
    <citation type="submission" date="2018-12" db="EMBL/GenBank/DDBJ databases">
        <authorList>
            <person name="Yu L."/>
        </authorList>
    </citation>
    <scope>NUCLEOTIDE SEQUENCE [LARGE SCALE GENOMIC DNA]</scope>
    <source>
        <strain evidence="4 5">HAW-EB2</strain>
    </source>
</reference>
<keyword evidence="5" id="KW-1185">Reference proteome</keyword>
<feature type="domain" description="GGDEF" evidence="3">
    <location>
        <begin position="801"/>
        <end position="932"/>
    </location>
</feature>
<dbReference type="PROSITE" id="PS50887">
    <property type="entry name" value="GGDEF"/>
    <property type="match status" value="1"/>
</dbReference>
<dbReference type="AlphaFoldDB" id="A0A431WPU9"/>
<organism evidence="4 5">
    <name type="scientific">Shewanella canadensis</name>
    <dbReference type="NCBI Taxonomy" id="271096"/>
    <lineage>
        <taxon>Bacteria</taxon>
        <taxon>Pseudomonadati</taxon>
        <taxon>Pseudomonadota</taxon>
        <taxon>Gammaproteobacteria</taxon>
        <taxon>Alteromonadales</taxon>
        <taxon>Shewanellaceae</taxon>
        <taxon>Shewanella</taxon>
    </lineage>
</organism>
<dbReference type="CDD" id="cd13706">
    <property type="entry name" value="PBP2_HisK_like_1"/>
    <property type="match status" value="2"/>
</dbReference>
<sequence>MKSFIKLLTFLLVAFFATGLYANEGKPLVLVMGEDSYPYQFVDEKGEPHGILIDMWKAWSQQTDTEVVFVSRHWHDSLKQLSQGDADAHVGLAQTSVRSEIFDFSRQISQVRTYLYLHKNLSDKLSFSDLLPYQIGIVSGSSHEVELLALEPKLSFKRYNSRHSLLKGVIEGEVHVFAGMEGYLKDNNLNRQVVSFFPIKNRLLIKESPLHPAVIKSDLKTVDKINLGFAAISSKRFAAIEERWLGINQQKRGITVATTLNIEPFVSLGGDGQPHGLYVDIWHLWSEKTGIPVFFSTGDMNSSLDEVRMGRADVHIGYPESDALNSGLQRSQLLYKVKSRLFSFGQSIDNLDTLDGTLIGAVPTAPYLGKLKQAVPNTKLKLYDSVASMIQAAREGHISSFVASSAWTQHYLVLNNAWSEFHQFDELEFETDIFVLTRPENVGLDKRIKAGFELIDQNELAEIEQKWMLNSKNRVFDVENSRLEFSLQQRDYLASVDVLRVGYLNNWKPMEYADSNGEFSGINSEVVKLISDKLNLKLESVVYDEWQDLITALLNGDVDIAGSVAETEERKKKLLFSDPYWPSPWALATPIDRVSVFNMQQLAGQRLAIVEGYQLVSDLMSADYGLELLIVADTRAGLKAVSEGKADAFVEKVINMAAELKQGDYGQLKMSVLADFSEQHSHFGIHPDKAKLVPMINMAIGTVNQQKQQEIYQNWVKQLPLTPKPTLAQTWWFFLCFLILATMMFLVLFKYRMGEEISKRLVLEDKLNHLANHDSLTQLPNRSLLDDRLEQAVLHHSRELSTFAVLFVNIGCLKEVNKKLGHKMGDNLLISITQGLKLSVRKSDTVARFGADEFVIILNRTKDLDIVCQVAETILTNLAKDPVGDIPAQDVKPSIGIAIYPADGDTAVELLKTADKLMYRAKKSGGNCYKSS</sequence>
<dbReference type="InterPro" id="IPR052163">
    <property type="entry name" value="DGC-Regulatory_Protein"/>
</dbReference>
<dbReference type="InterPro" id="IPR029787">
    <property type="entry name" value="Nucleotide_cyclase"/>
</dbReference>
<evidence type="ECO:0000313" key="5">
    <source>
        <dbReference type="Proteomes" id="UP000267448"/>
    </source>
</evidence>
<dbReference type="InterPro" id="IPR043128">
    <property type="entry name" value="Rev_trsase/Diguanyl_cyclase"/>
</dbReference>
<keyword evidence="2" id="KW-0732">Signal</keyword>
<dbReference type="Gene3D" id="3.40.190.10">
    <property type="entry name" value="Periplasmic binding protein-like II"/>
    <property type="match status" value="6"/>
</dbReference>
<dbReference type="Proteomes" id="UP000267448">
    <property type="component" value="Unassembled WGS sequence"/>
</dbReference>
<dbReference type="Pfam" id="PF00990">
    <property type="entry name" value="GGDEF"/>
    <property type="match status" value="1"/>
</dbReference>
<dbReference type="OrthoDB" id="9180959at2"/>
<dbReference type="InterPro" id="IPR001638">
    <property type="entry name" value="Solute-binding_3/MltF_N"/>
</dbReference>
<keyword evidence="1" id="KW-1133">Transmembrane helix</keyword>
<dbReference type="Gene3D" id="3.30.70.270">
    <property type="match status" value="1"/>
</dbReference>
<dbReference type="SUPFAM" id="SSF53850">
    <property type="entry name" value="Periplasmic binding protein-like II"/>
    <property type="match status" value="3"/>
</dbReference>
<dbReference type="Pfam" id="PF00497">
    <property type="entry name" value="SBP_bac_3"/>
    <property type="match status" value="3"/>
</dbReference>
<dbReference type="SMART" id="SM00267">
    <property type="entry name" value="GGDEF"/>
    <property type="match status" value="1"/>
</dbReference>
<dbReference type="SUPFAM" id="SSF55073">
    <property type="entry name" value="Nucleotide cyclase"/>
    <property type="match status" value="1"/>
</dbReference>
<dbReference type="CDD" id="cd01949">
    <property type="entry name" value="GGDEF"/>
    <property type="match status" value="1"/>
</dbReference>
<protein>
    <submittedName>
        <fullName evidence="4">Transporter substrate-binding domain-containing protein</fullName>
    </submittedName>
</protein>
<dbReference type="SMART" id="SM00062">
    <property type="entry name" value="PBPb"/>
    <property type="match status" value="3"/>
</dbReference>
<comment type="caution">
    <text evidence="4">The sequence shown here is derived from an EMBL/GenBank/DDBJ whole genome shotgun (WGS) entry which is preliminary data.</text>
</comment>
<evidence type="ECO:0000256" key="2">
    <source>
        <dbReference type="SAM" id="SignalP"/>
    </source>
</evidence>
<name>A0A431WPU9_9GAMM</name>
<gene>
    <name evidence="4" type="ORF">EKG38_18180</name>
</gene>
<feature type="signal peptide" evidence="2">
    <location>
        <begin position="1"/>
        <end position="22"/>
    </location>
</feature>
<evidence type="ECO:0000259" key="3">
    <source>
        <dbReference type="PROSITE" id="PS50887"/>
    </source>
</evidence>
<dbReference type="EMBL" id="RXNU01000011">
    <property type="protein sequence ID" value="RTR37640.1"/>
    <property type="molecule type" value="Genomic_DNA"/>
</dbReference>
<dbReference type="RefSeq" id="WP_126521690.1">
    <property type="nucleotide sequence ID" value="NZ_RXNU01000011.1"/>
</dbReference>
<keyword evidence="1" id="KW-0812">Transmembrane</keyword>
<proteinExistence type="predicted"/>
<dbReference type="InterPro" id="IPR000160">
    <property type="entry name" value="GGDEF_dom"/>
</dbReference>
<feature type="transmembrane region" description="Helical" evidence="1">
    <location>
        <begin position="731"/>
        <end position="751"/>
    </location>
</feature>